<dbReference type="AlphaFoldDB" id="A0A0D2I5V3"/>
<evidence type="ECO:0000313" key="1">
    <source>
        <dbReference type="EMBL" id="KIX01174.1"/>
    </source>
</evidence>
<dbReference type="EMBL" id="KN847481">
    <property type="protein sequence ID" value="KIX01174.1"/>
    <property type="molecule type" value="Genomic_DNA"/>
</dbReference>
<protein>
    <submittedName>
        <fullName evidence="1">Uncharacterized protein</fullName>
    </submittedName>
</protein>
<proteinExistence type="predicted"/>
<dbReference type="VEuPathDB" id="FungiDB:Z518_08899"/>
<sequence length="134" mass="15435">MNVQPDKSFVYKLNMETPKDDDNLCLYKHARQDLNLIEKRALFQSTKFDTRMSVHKLHPRFQHLASIMGHVSSKYFRETAGEECHESPIHVNRLMRAICIGAGASGLLLAYKLLKCFTDYVLDKYEKNPDISGT</sequence>
<gene>
    <name evidence="1" type="ORF">Z518_08899</name>
</gene>
<organism evidence="1 2">
    <name type="scientific">Rhinocladiella mackenziei CBS 650.93</name>
    <dbReference type="NCBI Taxonomy" id="1442369"/>
    <lineage>
        <taxon>Eukaryota</taxon>
        <taxon>Fungi</taxon>
        <taxon>Dikarya</taxon>
        <taxon>Ascomycota</taxon>
        <taxon>Pezizomycotina</taxon>
        <taxon>Eurotiomycetes</taxon>
        <taxon>Chaetothyriomycetidae</taxon>
        <taxon>Chaetothyriales</taxon>
        <taxon>Herpotrichiellaceae</taxon>
        <taxon>Rhinocladiella</taxon>
    </lineage>
</organism>
<dbReference type="RefSeq" id="XP_013268310.1">
    <property type="nucleotide sequence ID" value="XM_013412856.1"/>
</dbReference>
<name>A0A0D2I5V3_9EURO</name>
<evidence type="ECO:0000313" key="2">
    <source>
        <dbReference type="Proteomes" id="UP000053617"/>
    </source>
</evidence>
<dbReference type="InterPro" id="IPR036188">
    <property type="entry name" value="FAD/NAD-bd_sf"/>
</dbReference>
<dbReference type="Proteomes" id="UP000053617">
    <property type="component" value="Unassembled WGS sequence"/>
</dbReference>
<dbReference type="GeneID" id="25296970"/>
<accession>A0A0D2I5V3</accession>
<reference evidence="1 2" key="1">
    <citation type="submission" date="2015-01" db="EMBL/GenBank/DDBJ databases">
        <title>The Genome Sequence of Rhinocladiella mackenzie CBS 650.93.</title>
        <authorList>
            <consortium name="The Broad Institute Genomics Platform"/>
            <person name="Cuomo C."/>
            <person name="de Hoog S."/>
            <person name="Gorbushina A."/>
            <person name="Stielow B."/>
            <person name="Teixiera M."/>
            <person name="Abouelleil A."/>
            <person name="Chapman S.B."/>
            <person name="Priest M."/>
            <person name="Young S.K."/>
            <person name="Wortman J."/>
            <person name="Nusbaum C."/>
            <person name="Birren B."/>
        </authorList>
    </citation>
    <scope>NUCLEOTIDE SEQUENCE [LARGE SCALE GENOMIC DNA]</scope>
    <source>
        <strain evidence="1 2">CBS 650.93</strain>
    </source>
</reference>
<keyword evidence="2" id="KW-1185">Reference proteome</keyword>
<dbReference type="HOGENOM" id="CLU_1897378_0_0_1"/>
<dbReference type="Gene3D" id="3.50.50.60">
    <property type="entry name" value="FAD/NAD(P)-binding domain"/>
    <property type="match status" value="1"/>
</dbReference>
<dbReference type="OrthoDB" id="74360at2759"/>